<dbReference type="Gene3D" id="3.40.50.1000">
    <property type="entry name" value="HAD superfamily/HAD-like"/>
    <property type="match status" value="1"/>
</dbReference>
<evidence type="ECO:0000313" key="2">
    <source>
        <dbReference type="Proteomes" id="UP000324497"/>
    </source>
</evidence>
<reference evidence="1 2" key="1">
    <citation type="submission" date="2016-11" db="EMBL/GenBank/DDBJ databases">
        <title>Interaction between Lactobacillus species and yeast in water kefir.</title>
        <authorList>
            <person name="Behr J."/>
            <person name="Xu D."/>
            <person name="Vogel R.F."/>
        </authorList>
    </citation>
    <scope>NUCLEOTIDE SEQUENCE [LARGE SCALE GENOMIC DNA]</scope>
    <source>
        <strain evidence="1 2">TMW 1.1827</strain>
    </source>
</reference>
<accession>A0A3Q8CBT5</accession>
<dbReference type="Proteomes" id="UP000324497">
    <property type="component" value="Chromosome"/>
</dbReference>
<dbReference type="InterPro" id="IPR023198">
    <property type="entry name" value="PGP-like_dom2"/>
</dbReference>
<dbReference type="KEGG" id="lng:BSQ50_04090"/>
<name>A0A3Q8CBT5_9LACO</name>
<dbReference type="PANTHER" id="PTHR18901:SF38">
    <property type="entry name" value="PSEUDOURIDINE-5'-PHOSPHATASE"/>
    <property type="match status" value="1"/>
</dbReference>
<dbReference type="GO" id="GO:0016787">
    <property type="term" value="F:hydrolase activity"/>
    <property type="evidence" value="ECO:0007669"/>
    <property type="project" value="UniProtKB-KW"/>
</dbReference>
<dbReference type="SFLD" id="SFLDG01129">
    <property type="entry name" value="C1.5:_HAD__Beta-PGM__Phosphata"/>
    <property type="match status" value="1"/>
</dbReference>
<dbReference type="EMBL" id="CP018180">
    <property type="protein sequence ID" value="AUJ31811.1"/>
    <property type="molecule type" value="Genomic_DNA"/>
</dbReference>
<dbReference type="Pfam" id="PF13419">
    <property type="entry name" value="HAD_2"/>
    <property type="match status" value="1"/>
</dbReference>
<dbReference type="SUPFAM" id="SSF56784">
    <property type="entry name" value="HAD-like"/>
    <property type="match status" value="1"/>
</dbReference>
<dbReference type="Gene3D" id="1.10.150.240">
    <property type="entry name" value="Putative phosphatase, domain 2"/>
    <property type="match status" value="1"/>
</dbReference>
<dbReference type="GeneID" id="78521889"/>
<gene>
    <name evidence="1" type="ORF">BSQ50_04090</name>
</gene>
<evidence type="ECO:0000313" key="1">
    <source>
        <dbReference type="EMBL" id="AUJ31811.1"/>
    </source>
</evidence>
<dbReference type="NCBIfam" id="TIGR01509">
    <property type="entry name" value="HAD-SF-IA-v3"/>
    <property type="match status" value="1"/>
</dbReference>
<dbReference type="InterPro" id="IPR006439">
    <property type="entry name" value="HAD-SF_hydro_IA"/>
</dbReference>
<keyword evidence="1" id="KW-0378">Hydrolase</keyword>
<keyword evidence="2" id="KW-1185">Reference proteome</keyword>
<dbReference type="InterPro" id="IPR036412">
    <property type="entry name" value="HAD-like_sf"/>
</dbReference>
<organism evidence="1 2">
    <name type="scientific">Liquorilactobacillus nagelii</name>
    <dbReference type="NCBI Taxonomy" id="82688"/>
    <lineage>
        <taxon>Bacteria</taxon>
        <taxon>Bacillati</taxon>
        <taxon>Bacillota</taxon>
        <taxon>Bacilli</taxon>
        <taxon>Lactobacillales</taxon>
        <taxon>Lactobacillaceae</taxon>
        <taxon>Liquorilactobacillus</taxon>
    </lineage>
</organism>
<dbReference type="RefSeq" id="WP_057885525.1">
    <property type="nucleotide sequence ID" value="NZ_CP018180.1"/>
</dbReference>
<dbReference type="InterPro" id="IPR023214">
    <property type="entry name" value="HAD_sf"/>
</dbReference>
<dbReference type="AlphaFoldDB" id="A0A3Q8CBT5"/>
<dbReference type="PANTHER" id="PTHR18901">
    <property type="entry name" value="2-DEOXYGLUCOSE-6-PHOSPHATE PHOSPHATASE 2"/>
    <property type="match status" value="1"/>
</dbReference>
<dbReference type="InterPro" id="IPR041492">
    <property type="entry name" value="HAD_2"/>
</dbReference>
<proteinExistence type="predicted"/>
<sequence>MDLKLMIFDMDGLVFDSEKVYFQSNSRAAKQLGMDFSLAYYRQYIGAGNGLMLRRMSRDYGSRSLIEKFIDLSHQYVKEEVVAHGLPLKKGFAELSQFLRQHQIKQVLASSNDREAIDFFLDHSNMHGVFDQITSGDDVVNAKPAPDIFEKAWQQAGAPAKKAALVLEDSVNGILAANQAEIPGIMIPDLIEPTPQIAAKATAVLPNLAAVRDFIQK</sequence>
<dbReference type="SFLD" id="SFLDS00003">
    <property type="entry name" value="Haloacid_Dehalogenase"/>
    <property type="match status" value="1"/>
</dbReference>
<protein>
    <submittedName>
        <fullName evidence="1">HAD family hydrolase</fullName>
    </submittedName>
</protein>